<dbReference type="InterPro" id="IPR000719">
    <property type="entry name" value="Prot_kinase_dom"/>
</dbReference>
<sequence>MQPSPTANFSPIHDPTYFSQRRSSIPHNNEKNSFSMLLTGHSLTPWKSADSLVPSQTHPTTTTTTTTTPGASNSTTDLVIDRPPRSRHTTGGYPIYPNNHHNRESSSGLTDRIRKFSFSRQPSTPTSPRHPPSHFQQQQPPPNDVVMTNTISKDYDPTTGNKVINKYMIIKEIGRGVHGKVKLAEDIETGELVAIKIVDKRTRRRQLGYSLLRGNSQQHVRSGLDGFKKQTDLPQYRENEQKIRREIAILKKCSHPHVVRLREVIDDPASRKIYLALEYMEGGEIEWRDENEMPVLSIDEARNVFRDVVSGLDYLHYQGIIHRDIKPANLLLTTDLIVKISDFGVSYFNELLAGDGQRSTTTDDSSRIDRELAETAGTPAFFAPELCCAGDMPLSPTTSSSMESLQSSQHSHLGATTTTTTTKGVHVVNDTTGDTKDDKTNHYRPRITKAIDIWALGVTLYCFIFGRCPFIAATEFELFDTIPTEPLRFPDPEEIGFDISDELKHLLHRLLTKNPEERITLEQVKHHPWVIEDLEDPQPWWEEADPRRYKAVEVTDEEVTQAVTIMDRLRKSIQKLSSSLSNLTHGITRRRSKSVSSQQPPPPAPSSGAAARHAPSTSTPIAEPPLLMHGKPSYSTSIIPGNNNNNHRPLSSHDPIRPISCFSDETSHYHHPDLEEEDEEEEDDVEGYHHQHQLYHHHQQQPSYHHPHQHSSFTSQDQQQQNRPSLDRQTSTASSSSGLGITISRYRGGLTPQVPPSSYHPASQK</sequence>
<reference evidence="9" key="1">
    <citation type="journal article" date="2022" name="IScience">
        <title>Evolution of zygomycete secretomes and the origins of terrestrial fungal ecologies.</title>
        <authorList>
            <person name="Chang Y."/>
            <person name="Wang Y."/>
            <person name="Mondo S."/>
            <person name="Ahrendt S."/>
            <person name="Andreopoulos W."/>
            <person name="Barry K."/>
            <person name="Beard J."/>
            <person name="Benny G.L."/>
            <person name="Blankenship S."/>
            <person name="Bonito G."/>
            <person name="Cuomo C."/>
            <person name="Desiro A."/>
            <person name="Gervers K.A."/>
            <person name="Hundley H."/>
            <person name="Kuo A."/>
            <person name="LaButti K."/>
            <person name="Lang B.F."/>
            <person name="Lipzen A."/>
            <person name="O'Donnell K."/>
            <person name="Pangilinan J."/>
            <person name="Reynolds N."/>
            <person name="Sandor L."/>
            <person name="Smith M.E."/>
            <person name="Tsang A."/>
            <person name="Grigoriev I.V."/>
            <person name="Stajich J.E."/>
            <person name="Spatafora J.W."/>
        </authorList>
    </citation>
    <scope>NUCLEOTIDE SEQUENCE</scope>
    <source>
        <strain evidence="9">RSA 2281</strain>
    </source>
</reference>
<feature type="binding site" evidence="6">
    <location>
        <position position="196"/>
    </location>
    <ligand>
        <name>ATP</name>
        <dbReference type="ChEBI" id="CHEBI:30616"/>
    </ligand>
</feature>
<dbReference type="PROSITE" id="PS00107">
    <property type="entry name" value="PROTEIN_KINASE_ATP"/>
    <property type="match status" value="1"/>
</dbReference>
<accession>A0AAD5PBS4</accession>
<evidence type="ECO:0000313" key="10">
    <source>
        <dbReference type="Proteomes" id="UP001209540"/>
    </source>
</evidence>
<feature type="compositionally biased region" description="Low complexity" evidence="7">
    <location>
        <begin position="606"/>
        <end position="616"/>
    </location>
</feature>
<feature type="compositionally biased region" description="Low complexity" evidence="7">
    <location>
        <begin position="54"/>
        <end position="76"/>
    </location>
</feature>
<keyword evidence="3 6" id="KW-0547">Nucleotide-binding</keyword>
<feature type="region of interest" description="Disordered" evidence="7">
    <location>
        <begin position="397"/>
        <end position="438"/>
    </location>
</feature>
<evidence type="ECO:0000256" key="5">
    <source>
        <dbReference type="ARBA" id="ARBA00022840"/>
    </source>
</evidence>
<dbReference type="SMART" id="SM00220">
    <property type="entry name" value="S_TKc"/>
    <property type="match status" value="1"/>
</dbReference>
<feature type="compositionally biased region" description="Polar residues" evidence="7">
    <location>
        <begin position="633"/>
        <end position="649"/>
    </location>
</feature>
<evidence type="ECO:0000259" key="8">
    <source>
        <dbReference type="PROSITE" id="PS50011"/>
    </source>
</evidence>
<evidence type="ECO:0000256" key="1">
    <source>
        <dbReference type="ARBA" id="ARBA00022527"/>
    </source>
</evidence>
<dbReference type="SUPFAM" id="SSF56112">
    <property type="entry name" value="Protein kinase-like (PK-like)"/>
    <property type="match status" value="1"/>
</dbReference>
<feature type="compositionally biased region" description="Low complexity" evidence="7">
    <location>
        <begin position="397"/>
        <end position="422"/>
    </location>
</feature>
<dbReference type="CDD" id="cd14008">
    <property type="entry name" value="STKc_LKB1_CaMKK"/>
    <property type="match status" value="1"/>
</dbReference>
<dbReference type="InterPro" id="IPR008271">
    <property type="entry name" value="Ser/Thr_kinase_AS"/>
</dbReference>
<evidence type="ECO:0000256" key="7">
    <source>
        <dbReference type="SAM" id="MobiDB-lite"/>
    </source>
</evidence>
<dbReference type="Proteomes" id="UP001209540">
    <property type="component" value="Unassembled WGS sequence"/>
</dbReference>
<dbReference type="PROSITE" id="PS00108">
    <property type="entry name" value="PROTEIN_KINASE_ST"/>
    <property type="match status" value="1"/>
</dbReference>
<feature type="compositionally biased region" description="Low complexity" evidence="7">
    <location>
        <begin position="116"/>
        <end position="138"/>
    </location>
</feature>
<dbReference type="GO" id="GO:0004674">
    <property type="term" value="F:protein serine/threonine kinase activity"/>
    <property type="evidence" value="ECO:0007669"/>
    <property type="project" value="UniProtKB-KW"/>
</dbReference>
<dbReference type="PANTHER" id="PTHR43895:SF152">
    <property type="entry name" value="SERINE_THREONINE-PROTEIN KINASE TOS3"/>
    <property type="match status" value="1"/>
</dbReference>
<evidence type="ECO:0000256" key="3">
    <source>
        <dbReference type="ARBA" id="ARBA00022741"/>
    </source>
</evidence>
<keyword evidence="2" id="KW-0808">Transferase</keyword>
<dbReference type="PROSITE" id="PS50011">
    <property type="entry name" value="PROTEIN_KINASE_DOM"/>
    <property type="match status" value="1"/>
</dbReference>
<evidence type="ECO:0000256" key="2">
    <source>
        <dbReference type="ARBA" id="ARBA00022679"/>
    </source>
</evidence>
<dbReference type="InterPro" id="IPR011009">
    <property type="entry name" value="Kinase-like_dom_sf"/>
</dbReference>
<dbReference type="Pfam" id="PF00069">
    <property type="entry name" value="Pkinase"/>
    <property type="match status" value="2"/>
</dbReference>
<feature type="domain" description="Protein kinase" evidence="8">
    <location>
        <begin position="167"/>
        <end position="530"/>
    </location>
</feature>
<feature type="region of interest" description="Disordered" evidence="7">
    <location>
        <begin position="48"/>
        <end position="154"/>
    </location>
</feature>
<feature type="region of interest" description="Disordered" evidence="7">
    <location>
        <begin position="1"/>
        <end position="32"/>
    </location>
</feature>
<keyword evidence="10" id="KW-1185">Reference proteome</keyword>
<dbReference type="PANTHER" id="PTHR43895">
    <property type="entry name" value="CALCIUM/CALMODULIN-DEPENDENT PROTEIN KINASE KINASE-RELATED"/>
    <property type="match status" value="1"/>
</dbReference>
<keyword evidence="4 9" id="KW-0418">Kinase</keyword>
<protein>
    <submittedName>
        <fullName evidence="9">Kinase-like domain-containing protein</fullName>
    </submittedName>
</protein>
<dbReference type="EMBL" id="JAIXMP010000021">
    <property type="protein sequence ID" value="KAI9256671.1"/>
    <property type="molecule type" value="Genomic_DNA"/>
</dbReference>
<keyword evidence="5 6" id="KW-0067">ATP-binding</keyword>
<evidence type="ECO:0000256" key="4">
    <source>
        <dbReference type="ARBA" id="ARBA00022777"/>
    </source>
</evidence>
<evidence type="ECO:0000313" key="9">
    <source>
        <dbReference type="EMBL" id="KAI9256671.1"/>
    </source>
</evidence>
<gene>
    <name evidence="9" type="ORF">BDA99DRAFT_562091</name>
</gene>
<organism evidence="9 10">
    <name type="scientific">Phascolomyces articulosus</name>
    <dbReference type="NCBI Taxonomy" id="60185"/>
    <lineage>
        <taxon>Eukaryota</taxon>
        <taxon>Fungi</taxon>
        <taxon>Fungi incertae sedis</taxon>
        <taxon>Mucoromycota</taxon>
        <taxon>Mucoromycotina</taxon>
        <taxon>Mucoromycetes</taxon>
        <taxon>Mucorales</taxon>
        <taxon>Lichtheimiaceae</taxon>
        <taxon>Phascolomyces</taxon>
    </lineage>
</organism>
<name>A0AAD5PBS4_9FUNG</name>
<evidence type="ECO:0000256" key="6">
    <source>
        <dbReference type="PROSITE-ProRule" id="PRU10141"/>
    </source>
</evidence>
<reference evidence="9" key="2">
    <citation type="submission" date="2023-02" db="EMBL/GenBank/DDBJ databases">
        <authorList>
            <consortium name="DOE Joint Genome Institute"/>
            <person name="Mondo S.J."/>
            <person name="Chang Y."/>
            <person name="Wang Y."/>
            <person name="Ahrendt S."/>
            <person name="Andreopoulos W."/>
            <person name="Barry K."/>
            <person name="Beard J."/>
            <person name="Benny G.L."/>
            <person name="Blankenship S."/>
            <person name="Bonito G."/>
            <person name="Cuomo C."/>
            <person name="Desiro A."/>
            <person name="Gervers K.A."/>
            <person name="Hundley H."/>
            <person name="Kuo A."/>
            <person name="LaButti K."/>
            <person name="Lang B.F."/>
            <person name="Lipzen A."/>
            <person name="O'Donnell K."/>
            <person name="Pangilinan J."/>
            <person name="Reynolds N."/>
            <person name="Sandor L."/>
            <person name="Smith M.W."/>
            <person name="Tsang A."/>
            <person name="Grigoriev I.V."/>
            <person name="Stajich J.E."/>
            <person name="Spatafora J.W."/>
        </authorList>
    </citation>
    <scope>NUCLEOTIDE SEQUENCE</scope>
    <source>
        <strain evidence="9">RSA 2281</strain>
    </source>
</reference>
<dbReference type="Gene3D" id="3.30.200.20">
    <property type="entry name" value="Phosphorylase Kinase, domain 1"/>
    <property type="match status" value="1"/>
</dbReference>
<feature type="compositionally biased region" description="Polar residues" evidence="7">
    <location>
        <begin position="17"/>
        <end position="32"/>
    </location>
</feature>
<proteinExistence type="predicted"/>
<dbReference type="Gene3D" id="1.10.510.10">
    <property type="entry name" value="Transferase(Phosphotransferase) domain 1"/>
    <property type="match status" value="1"/>
</dbReference>
<dbReference type="InterPro" id="IPR017441">
    <property type="entry name" value="Protein_kinase_ATP_BS"/>
</dbReference>
<feature type="compositionally biased region" description="Basic residues" evidence="7">
    <location>
        <begin position="690"/>
        <end position="709"/>
    </location>
</feature>
<keyword evidence="1" id="KW-0723">Serine/threonine-protein kinase</keyword>
<dbReference type="GO" id="GO:0007165">
    <property type="term" value="P:signal transduction"/>
    <property type="evidence" value="ECO:0007669"/>
    <property type="project" value="TreeGrafter"/>
</dbReference>
<feature type="compositionally biased region" description="Polar residues" evidence="7">
    <location>
        <begin position="713"/>
        <end position="739"/>
    </location>
</feature>
<feature type="region of interest" description="Disordered" evidence="7">
    <location>
        <begin position="581"/>
        <end position="765"/>
    </location>
</feature>
<dbReference type="AlphaFoldDB" id="A0AAD5PBS4"/>
<dbReference type="GO" id="GO:0005524">
    <property type="term" value="F:ATP binding"/>
    <property type="evidence" value="ECO:0007669"/>
    <property type="project" value="UniProtKB-UniRule"/>
</dbReference>
<comment type="caution">
    <text evidence="9">The sequence shown here is derived from an EMBL/GenBank/DDBJ whole genome shotgun (WGS) entry which is preliminary data.</text>
</comment>
<feature type="compositionally biased region" description="Acidic residues" evidence="7">
    <location>
        <begin position="674"/>
        <end position="685"/>
    </location>
</feature>